<dbReference type="InterPro" id="IPR051531">
    <property type="entry name" value="N-acetyltransferase"/>
</dbReference>
<feature type="domain" description="N-acetyltransferase" evidence="1">
    <location>
        <begin position="8"/>
        <end position="151"/>
    </location>
</feature>
<dbReference type="CDD" id="cd04301">
    <property type="entry name" value="NAT_SF"/>
    <property type="match status" value="1"/>
</dbReference>
<dbReference type="Proteomes" id="UP000469125">
    <property type="component" value="Unassembled WGS sequence"/>
</dbReference>
<evidence type="ECO:0000313" key="3">
    <source>
        <dbReference type="Proteomes" id="UP000469125"/>
    </source>
</evidence>
<keyword evidence="3" id="KW-1185">Reference proteome</keyword>
<keyword evidence="2" id="KW-0808">Transferase</keyword>
<name>A0A6N8FQJ4_9BACI</name>
<dbReference type="PROSITE" id="PS51186">
    <property type="entry name" value="GNAT"/>
    <property type="match status" value="1"/>
</dbReference>
<comment type="caution">
    <text evidence="2">The sequence shown here is derived from an EMBL/GenBank/DDBJ whole genome shotgun (WGS) entry which is preliminary data.</text>
</comment>
<dbReference type="PANTHER" id="PTHR43792:SF13">
    <property type="entry name" value="ACETYLTRANSFERASE"/>
    <property type="match status" value="1"/>
</dbReference>
<dbReference type="Pfam" id="PF13302">
    <property type="entry name" value="Acetyltransf_3"/>
    <property type="match status" value="1"/>
</dbReference>
<dbReference type="PANTHER" id="PTHR43792">
    <property type="entry name" value="GNAT FAMILY, PUTATIVE (AFU_ORTHOLOGUE AFUA_3G00765)-RELATED-RELATED"/>
    <property type="match status" value="1"/>
</dbReference>
<evidence type="ECO:0000259" key="1">
    <source>
        <dbReference type="PROSITE" id="PS51186"/>
    </source>
</evidence>
<dbReference type="GO" id="GO:0016747">
    <property type="term" value="F:acyltransferase activity, transferring groups other than amino-acyl groups"/>
    <property type="evidence" value="ECO:0007669"/>
    <property type="project" value="InterPro"/>
</dbReference>
<gene>
    <name evidence="2" type="ORF">GMD78_19860</name>
</gene>
<dbReference type="Gene3D" id="3.40.630.30">
    <property type="match status" value="1"/>
</dbReference>
<proteinExistence type="predicted"/>
<protein>
    <submittedName>
        <fullName evidence="2">GNAT family N-acetyltransferase</fullName>
    </submittedName>
</protein>
<sequence>MKIETHRLIIVPCTEKMVSTITKDRYDIGPHITYHLEELAKDPSLLGWGPWFVIDKKDNKIIGDIGFKGKPNSDHTVEVGYGIIPSAQGKGFATEAVEALFKWAFSFDQVDKVIAKCHVDNIPSIRVLEKLQMVRQKQEGTMLHWELQSLI</sequence>
<dbReference type="SUPFAM" id="SSF55729">
    <property type="entry name" value="Acyl-CoA N-acyltransferases (Nat)"/>
    <property type="match status" value="1"/>
</dbReference>
<dbReference type="RefSeq" id="WP_155671581.1">
    <property type="nucleotide sequence ID" value="NZ_WOCA01000025.1"/>
</dbReference>
<dbReference type="EMBL" id="WOCA01000025">
    <property type="protein sequence ID" value="MUK90617.1"/>
    <property type="molecule type" value="Genomic_DNA"/>
</dbReference>
<reference evidence="2 3" key="1">
    <citation type="submission" date="2019-11" db="EMBL/GenBank/DDBJ databases">
        <authorList>
            <person name="Li X."/>
        </authorList>
    </citation>
    <scope>NUCLEOTIDE SEQUENCE [LARGE SCALE GENOMIC DNA]</scope>
    <source>
        <strain evidence="2 3">L9</strain>
    </source>
</reference>
<evidence type="ECO:0000313" key="2">
    <source>
        <dbReference type="EMBL" id="MUK90617.1"/>
    </source>
</evidence>
<dbReference type="AlphaFoldDB" id="A0A6N8FQJ4"/>
<dbReference type="InterPro" id="IPR016181">
    <property type="entry name" value="Acyl_CoA_acyltransferase"/>
</dbReference>
<accession>A0A6N8FQJ4</accession>
<dbReference type="InterPro" id="IPR000182">
    <property type="entry name" value="GNAT_dom"/>
</dbReference>
<organism evidence="2 3">
    <name type="scientific">Ornithinibacillus caprae</name>
    <dbReference type="NCBI Taxonomy" id="2678566"/>
    <lineage>
        <taxon>Bacteria</taxon>
        <taxon>Bacillati</taxon>
        <taxon>Bacillota</taxon>
        <taxon>Bacilli</taxon>
        <taxon>Bacillales</taxon>
        <taxon>Bacillaceae</taxon>
        <taxon>Ornithinibacillus</taxon>
    </lineage>
</organism>